<protein>
    <submittedName>
        <fullName evidence="2">DUF3243 domain-containing protein</fullName>
    </submittedName>
</protein>
<dbReference type="EMBL" id="CP141615">
    <property type="protein sequence ID" value="WRP16692.1"/>
    <property type="molecule type" value="Genomic_DNA"/>
</dbReference>
<evidence type="ECO:0000313" key="2">
    <source>
        <dbReference type="EMBL" id="WRP16692.1"/>
    </source>
</evidence>
<reference evidence="2 3" key="1">
    <citation type="journal article" date="2024" name="Front. Microbiol.">
        <title>Novel thermophilic genera Geochorda gen. nov. and Carboxydochorda gen. nov. from the deep terrestrial subsurface reveal the ecophysiological diversity in the class Limnochordia.</title>
        <authorList>
            <person name="Karnachuk O.V."/>
            <person name="Lukina A.P."/>
            <person name="Avakyan M.R."/>
            <person name="Kadnikov V.V."/>
            <person name="Begmatov S."/>
            <person name="Beletsky A.V."/>
            <person name="Vlasova K.G."/>
            <person name="Novikov A.A."/>
            <person name="Shcherbakova V.A."/>
            <person name="Mardanov A.V."/>
            <person name="Ravin N.V."/>
        </authorList>
    </citation>
    <scope>NUCLEOTIDE SEQUENCE [LARGE SCALE GENOMIC DNA]</scope>
    <source>
        <strain evidence="2 3">L945</strain>
    </source>
</reference>
<keyword evidence="3" id="KW-1185">Reference proteome</keyword>
<evidence type="ECO:0000313" key="3">
    <source>
        <dbReference type="Proteomes" id="UP001332192"/>
    </source>
</evidence>
<proteinExistence type="predicted"/>
<sequence length="101" mass="11311">MAPEQSWYEWKSWLAQAVEAGREVGMRSGELVKNAERIGDFLARHVDPANPQQRLLQELWSVADEGEQRAIASALVKLVDQADRKGERDGGREGHGRLTLS</sequence>
<organism evidence="2 3">
    <name type="scientific">Carboxydichorda subterranea</name>
    <dbReference type="NCBI Taxonomy" id="3109565"/>
    <lineage>
        <taxon>Bacteria</taxon>
        <taxon>Bacillati</taxon>
        <taxon>Bacillota</taxon>
        <taxon>Limnochordia</taxon>
        <taxon>Limnochordales</taxon>
        <taxon>Geochordaceae</taxon>
        <taxon>Carboxydichorda</taxon>
    </lineage>
</organism>
<feature type="region of interest" description="Disordered" evidence="1">
    <location>
        <begin position="81"/>
        <end position="101"/>
    </location>
</feature>
<accession>A0ABZ1BV64</accession>
<dbReference type="InterPro" id="IPR038292">
    <property type="entry name" value="YmfJ/YflH_sf"/>
</dbReference>
<dbReference type="RefSeq" id="WP_324715964.1">
    <property type="nucleotide sequence ID" value="NZ_CP141615.1"/>
</dbReference>
<dbReference type="Gene3D" id="1.10.760.20">
    <property type="entry name" value="Protein of unknown function DUF3243"/>
    <property type="match status" value="1"/>
</dbReference>
<name>A0ABZ1BV64_9FIRM</name>
<dbReference type="Pfam" id="PF11588">
    <property type="entry name" value="DUF3243"/>
    <property type="match status" value="1"/>
</dbReference>
<dbReference type="InterPro" id="IPR021637">
    <property type="entry name" value="DUF3243"/>
</dbReference>
<evidence type="ECO:0000256" key="1">
    <source>
        <dbReference type="SAM" id="MobiDB-lite"/>
    </source>
</evidence>
<gene>
    <name evidence="2" type="ORF">U7230_11400</name>
</gene>
<dbReference type="Proteomes" id="UP001332192">
    <property type="component" value="Chromosome"/>
</dbReference>